<dbReference type="PANTHER" id="PTHR42790">
    <property type="entry name" value="AMINOTRANSFERASE"/>
    <property type="match status" value="1"/>
</dbReference>
<dbReference type="OrthoDB" id="9804020at2"/>
<dbReference type="GO" id="GO:0008483">
    <property type="term" value="F:transaminase activity"/>
    <property type="evidence" value="ECO:0007669"/>
    <property type="project" value="UniProtKB-KW"/>
</dbReference>
<dbReference type="Gene3D" id="3.90.1150.10">
    <property type="entry name" value="Aspartate Aminotransferase, domain 1"/>
    <property type="match status" value="1"/>
</dbReference>
<keyword evidence="4 8" id="KW-0032">Aminotransferase</keyword>
<evidence type="ECO:0000256" key="5">
    <source>
        <dbReference type="ARBA" id="ARBA00022679"/>
    </source>
</evidence>
<evidence type="ECO:0000313" key="8">
    <source>
        <dbReference type="EMBL" id="RIY00929.1"/>
    </source>
</evidence>
<dbReference type="PANTHER" id="PTHR42790:SF19">
    <property type="entry name" value="KYNURENINE_ALPHA-AMINOADIPATE AMINOTRANSFERASE, MITOCHONDRIAL"/>
    <property type="match status" value="1"/>
</dbReference>
<keyword evidence="9" id="KW-1185">Reference proteome</keyword>
<evidence type="ECO:0000259" key="7">
    <source>
        <dbReference type="Pfam" id="PF00155"/>
    </source>
</evidence>
<keyword evidence="6" id="KW-0663">Pyridoxal phosphate</keyword>
<dbReference type="AlphaFoldDB" id="A0A3A1WL08"/>
<gene>
    <name evidence="8" type="ORF">D3218_11040</name>
</gene>
<dbReference type="RefSeq" id="WP_119540131.1">
    <property type="nucleotide sequence ID" value="NZ_QYRN01000005.1"/>
</dbReference>
<dbReference type="InterPro" id="IPR015422">
    <property type="entry name" value="PyrdxlP-dep_Trfase_small"/>
</dbReference>
<protein>
    <submittedName>
        <fullName evidence="8">PLP-dependent aminotransferase family protein</fullName>
    </submittedName>
</protein>
<dbReference type="Proteomes" id="UP000265750">
    <property type="component" value="Unassembled WGS sequence"/>
</dbReference>
<dbReference type="InterPro" id="IPR004839">
    <property type="entry name" value="Aminotransferase_I/II_large"/>
</dbReference>
<organism evidence="8 9">
    <name type="scientific">Aureimonas flava</name>
    <dbReference type="NCBI Taxonomy" id="2320271"/>
    <lineage>
        <taxon>Bacteria</taxon>
        <taxon>Pseudomonadati</taxon>
        <taxon>Pseudomonadota</taxon>
        <taxon>Alphaproteobacteria</taxon>
        <taxon>Hyphomicrobiales</taxon>
        <taxon>Aurantimonadaceae</taxon>
        <taxon>Aureimonas</taxon>
    </lineage>
</organism>
<evidence type="ECO:0000256" key="3">
    <source>
        <dbReference type="ARBA" id="ARBA00011738"/>
    </source>
</evidence>
<accession>A0A3A1WL08</accession>
<dbReference type="FunFam" id="3.40.640.10:FF:000053">
    <property type="entry name" value="Aminotransferase, class I"/>
    <property type="match status" value="1"/>
</dbReference>
<evidence type="ECO:0000256" key="6">
    <source>
        <dbReference type="ARBA" id="ARBA00022898"/>
    </source>
</evidence>
<reference evidence="9" key="1">
    <citation type="submission" date="2018-09" db="EMBL/GenBank/DDBJ databases">
        <authorList>
            <person name="Tuo L."/>
        </authorList>
    </citation>
    <scope>NUCLEOTIDE SEQUENCE [LARGE SCALE GENOMIC DNA]</scope>
    <source>
        <strain evidence="9">M2BS4Y-1</strain>
    </source>
</reference>
<dbReference type="InterPro" id="IPR050859">
    <property type="entry name" value="Class-I_PLP-dep_aminotransf"/>
</dbReference>
<dbReference type="InterPro" id="IPR015421">
    <property type="entry name" value="PyrdxlP-dep_Trfase_major"/>
</dbReference>
<dbReference type="GO" id="GO:1901605">
    <property type="term" value="P:alpha-amino acid metabolic process"/>
    <property type="evidence" value="ECO:0007669"/>
    <property type="project" value="TreeGrafter"/>
</dbReference>
<dbReference type="InterPro" id="IPR015424">
    <property type="entry name" value="PyrdxlP-dep_Trfase"/>
</dbReference>
<dbReference type="EMBL" id="QYRN01000005">
    <property type="protein sequence ID" value="RIY00929.1"/>
    <property type="molecule type" value="Genomic_DNA"/>
</dbReference>
<comment type="similarity">
    <text evidence="2">Belongs to the class-I pyridoxal-phosphate-dependent aminotransferase family.</text>
</comment>
<comment type="cofactor">
    <cofactor evidence="1">
        <name>pyridoxal 5'-phosphate</name>
        <dbReference type="ChEBI" id="CHEBI:597326"/>
    </cofactor>
</comment>
<dbReference type="CDD" id="cd00609">
    <property type="entry name" value="AAT_like"/>
    <property type="match status" value="1"/>
</dbReference>
<name>A0A3A1WL08_9HYPH</name>
<dbReference type="GO" id="GO:0030170">
    <property type="term" value="F:pyridoxal phosphate binding"/>
    <property type="evidence" value="ECO:0007669"/>
    <property type="project" value="InterPro"/>
</dbReference>
<keyword evidence="5 8" id="KW-0808">Transferase</keyword>
<proteinExistence type="inferred from homology"/>
<comment type="caution">
    <text evidence="8">The sequence shown here is derived from an EMBL/GenBank/DDBJ whole genome shotgun (WGS) entry which is preliminary data.</text>
</comment>
<dbReference type="SUPFAM" id="SSF53383">
    <property type="entry name" value="PLP-dependent transferases"/>
    <property type="match status" value="1"/>
</dbReference>
<feature type="domain" description="Aminotransferase class I/classII large" evidence="7">
    <location>
        <begin position="46"/>
        <end position="381"/>
    </location>
</feature>
<evidence type="ECO:0000256" key="2">
    <source>
        <dbReference type="ARBA" id="ARBA00007441"/>
    </source>
</evidence>
<dbReference type="Gene3D" id="3.40.640.10">
    <property type="entry name" value="Type I PLP-dependent aspartate aminotransferase-like (Major domain)"/>
    <property type="match status" value="1"/>
</dbReference>
<comment type="subunit">
    <text evidence="3">Homodimer.</text>
</comment>
<evidence type="ECO:0000256" key="4">
    <source>
        <dbReference type="ARBA" id="ARBA00022576"/>
    </source>
</evidence>
<sequence length="407" mass="43781">MTLTDLFATRSSRMKASEIRELLKLLDQPDIISFAGGIPDPALFPHEAFRQAYADVLGGAQADAALQYQVSEGYLPLRRWLAAHMATLGVPCDEGNVFITSGSQQGLDYLGKLMLSPADTALVAWPTYLGALQAFNAYEPTYDRLAPEGGNTTPAAYAEAAAKAGGRAKFAYLVPDFANPTGETLTLAQREAVLDLAAELDIAVIEDAAYQALRYEGDPVPPIAALDCARSGGLDAARTIYCGSFSKILAPGLRMGWICAPRRIVEKLVLMKQAADLHSPSINQMAIHRVAETSYAAQVEKVRQVYGARRDAILAALEAAMPAGVEWSRPQGGMFVWVTLPEGIDTATLLARAVAEERVAFVPGSAFHADGSGRNTLRLSFTLADERAVTQGIPRLGRLVRDEMGRR</sequence>
<evidence type="ECO:0000313" key="9">
    <source>
        <dbReference type="Proteomes" id="UP000265750"/>
    </source>
</evidence>
<dbReference type="Pfam" id="PF00155">
    <property type="entry name" value="Aminotran_1_2"/>
    <property type="match status" value="1"/>
</dbReference>
<evidence type="ECO:0000256" key="1">
    <source>
        <dbReference type="ARBA" id="ARBA00001933"/>
    </source>
</evidence>